<organism evidence="1 2">
    <name type="scientific">Sphingobacterium faecale</name>
    <dbReference type="NCBI Taxonomy" id="2803775"/>
    <lineage>
        <taxon>Bacteria</taxon>
        <taxon>Pseudomonadati</taxon>
        <taxon>Bacteroidota</taxon>
        <taxon>Sphingobacteriia</taxon>
        <taxon>Sphingobacteriales</taxon>
        <taxon>Sphingobacteriaceae</taxon>
        <taxon>Sphingobacterium</taxon>
    </lineage>
</organism>
<gene>
    <name evidence="1" type="ORF">JKG61_19615</name>
</gene>
<evidence type="ECO:0008006" key="3">
    <source>
        <dbReference type="Google" id="ProtNLM"/>
    </source>
</evidence>
<name>A0ABS1R8C3_9SPHI</name>
<accession>A0ABS1R8C3</accession>
<evidence type="ECO:0000313" key="1">
    <source>
        <dbReference type="EMBL" id="MBL1410976.1"/>
    </source>
</evidence>
<sequence>MAERTTYLKSKVLHHVMERLYIQLPEMMCELAPEGWNNSPYHFPFELMEQEREILYSSYEITARAFEQQFGRCPRKYLEDAADTMDLIFKTNPYRDNVSEMAYLIEFALAQLTQQGLLFKTNDPAHYYIIDELDIAEQSYILGMELTLPEMNFHTIASLSPARHELLFHLDLSLLYAHILEIFAQINYDWRYYNEALKLEWIGWQVAKIVNRTDGEKSHNSLWAKLSESIRSITRAQPPNEIIAYIGTHDRLPIGYPPSMEDLEHIAKLI</sequence>
<dbReference type="Proteomes" id="UP000625283">
    <property type="component" value="Unassembled WGS sequence"/>
</dbReference>
<evidence type="ECO:0000313" key="2">
    <source>
        <dbReference type="Proteomes" id="UP000625283"/>
    </source>
</evidence>
<comment type="caution">
    <text evidence="1">The sequence shown here is derived from an EMBL/GenBank/DDBJ whole genome shotgun (WGS) entry which is preliminary data.</text>
</comment>
<dbReference type="RefSeq" id="WP_202104687.1">
    <property type="nucleotide sequence ID" value="NZ_JAERTY010000012.1"/>
</dbReference>
<keyword evidence="2" id="KW-1185">Reference proteome</keyword>
<reference evidence="1 2" key="1">
    <citation type="submission" date="2021-01" db="EMBL/GenBank/DDBJ databases">
        <title>C459-1 draft genome sequence.</title>
        <authorList>
            <person name="Zhang X.-F."/>
        </authorList>
    </citation>
    <scope>NUCLEOTIDE SEQUENCE [LARGE SCALE GENOMIC DNA]</scope>
    <source>
        <strain evidence="2">C459-1</strain>
    </source>
</reference>
<proteinExistence type="predicted"/>
<protein>
    <recommendedName>
        <fullName evidence="3">DUF3800 domain-containing protein</fullName>
    </recommendedName>
</protein>
<dbReference type="EMBL" id="JAERTY010000012">
    <property type="protein sequence ID" value="MBL1410976.1"/>
    <property type="molecule type" value="Genomic_DNA"/>
</dbReference>